<dbReference type="AlphaFoldDB" id="A0A2V3ZSX8"/>
<feature type="signal peptide" evidence="1">
    <location>
        <begin position="1"/>
        <end position="33"/>
    </location>
</feature>
<gene>
    <name evidence="3" type="ORF">DIT71_00700</name>
</gene>
<protein>
    <submittedName>
        <fullName evidence="3">Dienelactone hydrolase</fullName>
    </submittedName>
</protein>
<dbReference type="Proteomes" id="UP000253987">
    <property type="component" value="Unassembled WGS sequence"/>
</dbReference>
<dbReference type="InterPro" id="IPR050261">
    <property type="entry name" value="FrsA_esterase"/>
</dbReference>
<reference evidence="4" key="1">
    <citation type="submission" date="2018-05" db="EMBL/GenBank/DDBJ databases">
        <authorList>
            <person name="Lu D."/>
        </authorList>
    </citation>
    <scope>NUCLEOTIDE SEQUENCE [LARGE SCALE GENOMIC DNA]</scope>
    <source>
        <strain evidence="4">F01</strain>
    </source>
</reference>
<dbReference type="InterPro" id="IPR002925">
    <property type="entry name" value="Dienelactn_hydro"/>
</dbReference>
<dbReference type="SUPFAM" id="SSF53474">
    <property type="entry name" value="alpha/beta-Hydrolases"/>
    <property type="match status" value="1"/>
</dbReference>
<evidence type="ECO:0000259" key="2">
    <source>
        <dbReference type="Pfam" id="PF01738"/>
    </source>
</evidence>
<dbReference type="OrthoDB" id="9787933at2"/>
<proteinExistence type="predicted"/>
<feature type="chain" id="PRO_5015992969" evidence="1">
    <location>
        <begin position="34"/>
        <end position="276"/>
    </location>
</feature>
<dbReference type="Gene3D" id="3.40.50.1820">
    <property type="entry name" value="alpha/beta hydrolase"/>
    <property type="match status" value="1"/>
</dbReference>
<dbReference type="RefSeq" id="WP_114611764.1">
    <property type="nucleotide sequence ID" value="NZ_QFWX01000001.1"/>
</dbReference>
<reference evidence="3 4" key="2">
    <citation type="submission" date="2018-06" db="EMBL/GenBank/DDBJ databases">
        <title>Marinobactersediminissp. nov, a moderately halophilic bacterium isolated from marine solar saltern.</title>
        <authorList>
            <person name="Zhang Y."/>
        </authorList>
    </citation>
    <scope>NUCLEOTIDE SEQUENCE [LARGE SCALE GENOMIC DNA]</scope>
    <source>
        <strain evidence="3 4">F01</strain>
    </source>
</reference>
<evidence type="ECO:0000256" key="1">
    <source>
        <dbReference type="SAM" id="SignalP"/>
    </source>
</evidence>
<keyword evidence="1" id="KW-0732">Signal</keyword>
<feature type="domain" description="Dienelactone hydrolase" evidence="2">
    <location>
        <begin position="50"/>
        <end position="271"/>
    </location>
</feature>
<dbReference type="PANTHER" id="PTHR22946">
    <property type="entry name" value="DIENELACTONE HYDROLASE DOMAIN-CONTAINING PROTEIN-RELATED"/>
    <property type="match status" value="1"/>
</dbReference>
<evidence type="ECO:0000313" key="4">
    <source>
        <dbReference type="Proteomes" id="UP000253987"/>
    </source>
</evidence>
<dbReference type="GO" id="GO:0016787">
    <property type="term" value="F:hydrolase activity"/>
    <property type="evidence" value="ECO:0007669"/>
    <property type="project" value="UniProtKB-KW"/>
</dbReference>
<dbReference type="InterPro" id="IPR029058">
    <property type="entry name" value="AB_hydrolase_fold"/>
</dbReference>
<name>A0A2V3ZSX8_9GAMM</name>
<dbReference type="PANTHER" id="PTHR22946:SF0">
    <property type="entry name" value="DIENELACTONE HYDROLASE DOMAIN-CONTAINING PROTEIN"/>
    <property type="match status" value="1"/>
</dbReference>
<sequence length="276" mass="29908">MNNDKHTAAASFSRPATLSLALALALANAQVSAEMQTETVEYEVNGKTFTGYMAYDSEADGKRPGVLVVHEWWGHNEFAREQAEKLAAAGYTAFALDMYGSGKLAEHPEDAQSFMKEATKDMDQVKARFTAAMELLQQHDSVDSDRIAAQGYCFGGAVVLNMARLGVDLDAVVSYHGALGSPIKAEAGKVQPRIHVYTGGADHMVPSDQVAGLVKEMQDAEADLTLVSFPGVLHSFTNPGADRIAEEFDMPVAYDEDAAGRSWEGTMRLYEDVFND</sequence>
<keyword evidence="3" id="KW-0378">Hydrolase</keyword>
<comment type="caution">
    <text evidence="3">The sequence shown here is derived from an EMBL/GenBank/DDBJ whole genome shotgun (WGS) entry which is preliminary data.</text>
</comment>
<accession>A0A2V3ZSX8</accession>
<organism evidence="3 4">
    <name type="scientific">Marinobacter vulgaris</name>
    <dbReference type="NCBI Taxonomy" id="1928331"/>
    <lineage>
        <taxon>Bacteria</taxon>
        <taxon>Pseudomonadati</taxon>
        <taxon>Pseudomonadota</taxon>
        <taxon>Gammaproteobacteria</taxon>
        <taxon>Pseudomonadales</taxon>
        <taxon>Marinobacteraceae</taxon>
        <taxon>Marinobacter</taxon>
    </lineage>
</organism>
<keyword evidence="4" id="KW-1185">Reference proteome</keyword>
<dbReference type="EMBL" id="QFWX01000001">
    <property type="protein sequence ID" value="PXX93356.1"/>
    <property type="molecule type" value="Genomic_DNA"/>
</dbReference>
<evidence type="ECO:0000313" key="3">
    <source>
        <dbReference type="EMBL" id="PXX93356.1"/>
    </source>
</evidence>
<dbReference type="Pfam" id="PF01738">
    <property type="entry name" value="DLH"/>
    <property type="match status" value="1"/>
</dbReference>